<proteinExistence type="inferred from homology"/>
<sequence length="448" mass="49602">MNAPHAPSSASVTLAPAAPPLRGLDRLLRRRLFATLDGLRDGQLRIEEAGAITTLGSATLGSATLGSATHAESALHAHLRIHDPRFYRQAALNGSVGVGEAYMDGLWECDDLVALVRLLLRNRERLDAMETGLARLGGVVMRSLHALARNTRAGSRRNVAAHYDLGNPLFELFLDRNLMYSSALFRDADAALGDAALERAAERKLQRICAKLDLQPHHHLVEIGSGWGGFALHAARHHGCRVTTTTISREQYDLARQRVDAAGLSDRVEVLLRDYRDLDGRYDRLVSIEMIEAIGHQYLDTYFGKVGALLKDDGQALIQAITIEDHRYAQALKSVDFIKRHIFPGSFIPSVAAMTGAIARASDLRLFNLEDIGPSYALTLRAWRQRFMAKLPQVRALGYDERFIRMWEFYLAYCEGGFLERSIGDVHLWLSKPGARPAQFAPPLAHGA</sequence>
<evidence type="ECO:0000256" key="6">
    <source>
        <dbReference type="PIRSR" id="PIRSR003085-1"/>
    </source>
</evidence>
<gene>
    <name evidence="7" type="ORF">XhyaCFBP1156_19645</name>
</gene>
<feature type="active site" evidence="6">
    <location>
        <position position="414"/>
    </location>
</feature>
<reference evidence="8" key="1">
    <citation type="submission" date="2016-08" db="EMBL/GenBank/DDBJ databases">
        <authorList>
            <person name="Merda D."/>
            <person name="Briand M."/>
            <person name="Taghouti G."/>
            <person name="Carrere S."/>
            <person name="Gouzy J."/>
            <person name="Portier P."/>
            <person name="Jacques M.-A."/>
            <person name="Fischer-Le Saux M."/>
        </authorList>
    </citation>
    <scope>NUCLEOTIDE SEQUENCE [LARGE SCALE GENOMIC DNA]</scope>
    <source>
        <strain evidence="8">CFBP1156</strain>
    </source>
</reference>
<evidence type="ECO:0000256" key="3">
    <source>
        <dbReference type="ARBA" id="ARBA00022679"/>
    </source>
</evidence>
<dbReference type="InterPro" id="IPR050723">
    <property type="entry name" value="CFA/CMAS"/>
</dbReference>
<dbReference type="Pfam" id="PF02353">
    <property type="entry name" value="CMAS"/>
    <property type="match status" value="1"/>
</dbReference>
<organism evidence="7 8">
    <name type="scientific">Xanthomonas hyacinthi</name>
    <dbReference type="NCBI Taxonomy" id="56455"/>
    <lineage>
        <taxon>Bacteria</taxon>
        <taxon>Pseudomonadati</taxon>
        <taxon>Pseudomonadota</taxon>
        <taxon>Gammaproteobacteria</taxon>
        <taxon>Lysobacterales</taxon>
        <taxon>Lysobacteraceae</taxon>
        <taxon>Xanthomonas</taxon>
    </lineage>
</organism>
<evidence type="ECO:0000256" key="2">
    <source>
        <dbReference type="ARBA" id="ARBA00022603"/>
    </source>
</evidence>
<dbReference type="GO" id="GO:0032259">
    <property type="term" value="P:methylation"/>
    <property type="evidence" value="ECO:0007669"/>
    <property type="project" value="UniProtKB-KW"/>
</dbReference>
<dbReference type="AlphaFoldDB" id="A0A2S7EQ15"/>
<keyword evidence="3 7" id="KW-0808">Transferase</keyword>
<dbReference type="Proteomes" id="UP000238261">
    <property type="component" value="Unassembled WGS sequence"/>
</dbReference>
<protein>
    <submittedName>
        <fullName evidence="7">SAM-dependent methyltransferase</fullName>
    </submittedName>
</protein>
<dbReference type="OrthoDB" id="9782855at2"/>
<keyword evidence="5" id="KW-0443">Lipid metabolism</keyword>
<dbReference type="PIRSF" id="PIRSF003085">
    <property type="entry name" value="CMAS"/>
    <property type="match status" value="1"/>
</dbReference>
<keyword evidence="4" id="KW-0949">S-adenosyl-L-methionine</keyword>
<evidence type="ECO:0000256" key="5">
    <source>
        <dbReference type="ARBA" id="ARBA00023098"/>
    </source>
</evidence>
<keyword evidence="2 7" id="KW-0489">Methyltransferase</keyword>
<dbReference type="InterPro" id="IPR029063">
    <property type="entry name" value="SAM-dependent_MTases_sf"/>
</dbReference>
<evidence type="ECO:0000313" key="7">
    <source>
        <dbReference type="EMBL" id="PPU95212.1"/>
    </source>
</evidence>
<keyword evidence="8" id="KW-1185">Reference proteome</keyword>
<dbReference type="InterPro" id="IPR003333">
    <property type="entry name" value="CMAS"/>
</dbReference>
<dbReference type="PANTHER" id="PTHR43667">
    <property type="entry name" value="CYCLOPROPANE-FATTY-ACYL-PHOSPHOLIPID SYNTHASE"/>
    <property type="match status" value="1"/>
</dbReference>
<dbReference type="RefSeq" id="WP_104558989.1">
    <property type="nucleotide sequence ID" value="NZ_CP043476.1"/>
</dbReference>
<evidence type="ECO:0000256" key="1">
    <source>
        <dbReference type="ARBA" id="ARBA00010815"/>
    </source>
</evidence>
<dbReference type="GO" id="GO:0008168">
    <property type="term" value="F:methyltransferase activity"/>
    <property type="evidence" value="ECO:0007669"/>
    <property type="project" value="UniProtKB-KW"/>
</dbReference>
<dbReference type="SUPFAM" id="SSF53335">
    <property type="entry name" value="S-adenosyl-L-methionine-dependent methyltransferases"/>
    <property type="match status" value="1"/>
</dbReference>
<comment type="similarity">
    <text evidence="1">Belongs to the CFA/CMAS family.</text>
</comment>
<name>A0A2S7EQ15_9XANT</name>
<dbReference type="EMBL" id="MDEG01000032">
    <property type="protein sequence ID" value="PPU95212.1"/>
    <property type="molecule type" value="Genomic_DNA"/>
</dbReference>
<dbReference type="CDD" id="cd02440">
    <property type="entry name" value="AdoMet_MTases"/>
    <property type="match status" value="1"/>
</dbReference>
<dbReference type="Gene3D" id="3.40.50.150">
    <property type="entry name" value="Vaccinia Virus protein VP39"/>
    <property type="match status" value="1"/>
</dbReference>
<evidence type="ECO:0000313" key="8">
    <source>
        <dbReference type="Proteomes" id="UP000238261"/>
    </source>
</evidence>
<evidence type="ECO:0000256" key="4">
    <source>
        <dbReference type="ARBA" id="ARBA00022691"/>
    </source>
</evidence>
<accession>A0A2S7EQ15</accession>
<dbReference type="GO" id="GO:0008610">
    <property type="term" value="P:lipid biosynthetic process"/>
    <property type="evidence" value="ECO:0007669"/>
    <property type="project" value="InterPro"/>
</dbReference>
<comment type="caution">
    <text evidence="7">The sequence shown here is derived from an EMBL/GenBank/DDBJ whole genome shotgun (WGS) entry which is preliminary data.</text>
</comment>
<dbReference type="PANTHER" id="PTHR43667:SF2">
    <property type="entry name" value="FATTY ACID C-METHYL TRANSFERASE"/>
    <property type="match status" value="1"/>
</dbReference>